<name>A0A101HL52_9BACT</name>
<dbReference type="PIRSF" id="PIRSF000090">
    <property type="entry name" value="Beta-ETF"/>
    <property type="match status" value="1"/>
</dbReference>
<accession>A0A101HL52</accession>
<dbReference type="SMART" id="SM00893">
    <property type="entry name" value="ETF"/>
    <property type="match status" value="1"/>
</dbReference>
<sequence length="265" mass="28562">MKILVLLKQVPDTDEVKLNPETGTMIREGVGTVINPLDLHALEAALRLKEAGDHSITVVSMGPPVAEEAVREAIAMGADRAVLLTDRRFAGADTWATAMALARFAEREGPFDLILAGEKATDGETGQVGPETGAMLGIPVATYVSSIVDLEDNGITVEREVEDGKEIWNLPLPSLISVTKDVNEPRLPTLSGKKLAKDAPVERIGNNSLAMDPSETGLTGSPTRVVRIGTPKLSRKVEMYEGSDLKHGIDEIKKRLLPYLEVNHE</sequence>
<gene>
    <name evidence="2" type="ORF">XD94_1608</name>
</gene>
<evidence type="ECO:0000313" key="2">
    <source>
        <dbReference type="EMBL" id="KUK78861.1"/>
    </source>
</evidence>
<reference evidence="3" key="1">
    <citation type="journal article" date="2015" name="MBio">
        <title>Genome-Resolved Metagenomic Analysis Reveals Roles for Candidate Phyla and Other Microbial Community Members in Biogeochemical Transformations in Oil Reservoirs.</title>
        <authorList>
            <person name="Hu P."/>
            <person name="Tom L."/>
            <person name="Singh A."/>
            <person name="Thomas B.C."/>
            <person name="Baker B.J."/>
            <person name="Piceno Y.M."/>
            <person name="Andersen G.L."/>
            <person name="Banfield J.F."/>
        </authorList>
    </citation>
    <scope>NUCLEOTIDE SEQUENCE [LARGE SCALE GENOMIC DNA]</scope>
</reference>
<dbReference type="Gene3D" id="3.40.50.620">
    <property type="entry name" value="HUPs"/>
    <property type="match status" value="1"/>
</dbReference>
<dbReference type="InterPro" id="IPR014730">
    <property type="entry name" value="ETF_a/b_N"/>
</dbReference>
<dbReference type="AlphaFoldDB" id="A0A101HL52"/>
<dbReference type="GO" id="GO:0009055">
    <property type="term" value="F:electron transfer activity"/>
    <property type="evidence" value="ECO:0007669"/>
    <property type="project" value="InterPro"/>
</dbReference>
<dbReference type="InterPro" id="IPR033948">
    <property type="entry name" value="ETF_beta_N"/>
</dbReference>
<dbReference type="Pfam" id="PF01012">
    <property type="entry name" value="ETF"/>
    <property type="match status" value="1"/>
</dbReference>
<dbReference type="PANTHER" id="PTHR21294">
    <property type="entry name" value="ELECTRON TRANSFER FLAVOPROTEIN BETA-SUBUNIT"/>
    <property type="match status" value="1"/>
</dbReference>
<protein>
    <submittedName>
        <fullName evidence="2">Electron transfer flavoprotein, beta subunit</fullName>
    </submittedName>
</protein>
<dbReference type="CDD" id="cd01714">
    <property type="entry name" value="ETF_beta"/>
    <property type="match status" value="1"/>
</dbReference>
<dbReference type="PANTHER" id="PTHR21294:SF17">
    <property type="entry name" value="PROTEIN FIXA"/>
    <property type="match status" value="1"/>
</dbReference>
<evidence type="ECO:0000259" key="1">
    <source>
        <dbReference type="SMART" id="SM00893"/>
    </source>
</evidence>
<proteinExistence type="predicted"/>
<evidence type="ECO:0000313" key="3">
    <source>
        <dbReference type="Proteomes" id="UP000054092"/>
    </source>
</evidence>
<dbReference type="SUPFAM" id="SSF52402">
    <property type="entry name" value="Adenine nucleotide alpha hydrolases-like"/>
    <property type="match status" value="1"/>
</dbReference>
<dbReference type="PATRIC" id="fig|1184387.3.peg.2123"/>
<dbReference type="Proteomes" id="UP000054092">
    <property type="component" value="Unassembled WGS sequence"/>
</dbReference>
<dbReference type="InterPro" id="IPR014729">
    <property type="entry name" value="Rossmann-like_a/b/a_fold"/>
</dbReference>
<dbReference type="EMBL" id="LGGP01000337">
    <property type="protein sequence ID" value="KUK78861.1"/>
    <property type="molecule type" value="Genomic_DNA"/>
</dbReference>
<comment type="caution">
    <text evidence="2">The sequence shown here is derived from an EMBL/GenBank/DDBJ whole genome shotgun (WGS) entry which is preliminary data.</text>
</comment>
<organism evidence="2 3">
    <name type="scientific">Mesotoga prima</name>
    <dbReference type="NCBI Taxonomy" id="1184387"/>
    <lineage>
        <taxon>Bacteria</taxon>
        <taxon>Thermotogati</taxon>
        <taxon>Thermotogota</taxon>
        <taxon>Thermotogae</taxon>
        <taxon>Kosmotogales</taxon>
        <taxon>Kosmotogaceae</taxon>
        <taxon>Mesotoga</taxon>
    </lineage>
</organism>
<dbReference type="InterPro" id="IPR012255">
    <property type="entry name" value="ETF_b"/>
</dbReference>
<feature type="domain" description="Electron transfer flavoprotein alpha/beta-subunit N-terminal" evidence="1">
    <location>
        <begin position="22"/>
        <end position="213"/>
    </location>
</feature>